<gene>
    <name evidence="1" type="ORF">FWK35_00031778</name>
</gene>
<sequence>KTEAWKKYTSSINTNTSSTEIWNKIKEIKGISCHRLPPILQHNNTSLSTLPDIAKAFAKIFQKNSSTSNYELAFGIFKDNVEHNQINQPELAPHPNSNFLNMPFNISEILDAQSNCNSKSPGQDDIPYSFIKNLSQGPNQLFQLYNLIWEKGFYPDS</sequence>
<feature type="non-terminal residue" evidence="1">
    <location>
        <position position="1"/>
    </location>
</feature>
<protein>
    <recommendedName>
        <fullName evidence="3">Reverse transcriptase domain-containing protein</fullName>
    </recommendedName>
</protein>
<comment type="caution">
    <text evidence="1">The sequence shown here is derived from an EMBL/GenBank/DDBJ whole genome shotgun (WGS) entry which is preliminary data.</text>
</comment>
<organism evidence="1 2">
    <name type="scientific">Aphis craccivora</name>
    <name type="common">Cowpea aphid</name>
    <dbReference type="NCBI Taxonomy" id="307492"/>
    <lineage>
        <taxon>Eukaryota</taxon>
        <taxon>Metazoa</taxon>
        <taxon>Ecdysozoa</taxon>
        <taxon>Arthropoda</taxon>
        <taxon>Hexapoda</taxon>
        <taxon>Insecta</taxon>
        <taxon>Pterygota</taxon>
        <taxon>Neoptera</taxon>
        <taxon>Paraneoptera</taxon>
        <taxon>Hemiptera</taxon>
        <taxon>Sternorrhyncha</taxon>
        <taxon>Aphidomorpha</taxon>
        <taxon>Aphidoidea</taxon>
        <taxon>Aphididae</taxon>
        <taxon>Aphidini</taxon>
        <taxon>Aphis</taxon>
        <taxon>Aphis</taxon>
    </lineage>
</organism>
<keyword evidence="2" id="KW-1185">Reference proteome</keyword>
<dbReference type="EMBL" id="VUJU01010968">
    <property type="protein sequence ID" value="KAF0712309.1"/>
    <property type="molecule type" value="Genomic_DNA"/>
</dbReference>
<reference evidence="1 2" key="1">
    <citation type="submission" date="2019-08" db="EMBL/GenBank/DDBJ databases">
        <title>Whole genome of Aphis craccivora.</title>
        <authorList>
            <person name="Voronova N.V."/>
            <person name="Shulinski R.S."/>
            <person name="Bandarenka Y.V."/>
            <person name="Zhorov D.G."/>
            <person name="Warner D."/>
        </authorList>
    </citation>
    <scope>NUCLEOTIDE SEQUENCE [LARGE SCALE GENOMIC DNA]</scope>
    <source>
        <strain evidence="1">180601</strain>
        <tissue evidence="1">Whole Body</tissue>
    </source>
</reference>
<name>A0A6G0VWS9_APHCR</name>
<evidence type="ECO:0008006" key="3">
    <source>
        <dbReference type="Google" id="ProtNLM"/>
    </source>
</evidence>
<dbReference type="Proteomes" id="UP000478052">
    <property type="component" value="Unassembled WGS sequence"/>
</dbReference>
<accession>A0A6G0VWS9</accession>
<evidence type="ECO:0000313" key="2">
    <source>
        <dbReference type="Proteomes" id="UP000478052"/>
    </source>
</evidence>
<proteinExistence type="predicted"/>
<evidence type="ECO:0000313" key="1">
    <source>
        <dbReference type="EMBL" id="KAF0712309.1"/>
    </source>
</evidence>
<dbReference type="AlphaFoldDB" id="A0A6G0VWS9"/>
<feature type="non-terminal residue" evidence="1">
    <location>
        <position position="157"/>
    </location>
</feature>